<dbReference type="GO" id="GO:0009117">
    <property type="term" value="P:nucleotide metabolic process"/>
    <property type="evidence" value="ECO:0007669"/>
    <property type="project" value="InterPro"/>
</dbReference>
<evidence type="ECO:0000313" key="3">
    <source>
        <dbReference type="EMBL" id="TKA63077.1"/>
    </source>
</evidence>
<dbReference type="InterPro" id="IPR009163">
    <property type="entry name" value="Ap4A_phos1/2"/>
</dbReference>
<evidence type="ECO:0000313" key="4">
    <source>
        <dbReference type="Proteomes" id="UP000308768"/>
    </source>
</evidence>
<protein>
    <submittedName>
        <fullName evidence="3">Uncharacterized protein</fullName>
    </submittedName>
</protein>
<dbReference type="InterPro" id="IPR019200">
    <property type="entry name" value="ATP_adenylylTrfase_C"/>
</dbReference>
<dbReference type="OrthoDB" id="10267950at2759"/>
<name>A0A4U0WK19_9PEZI</name>
<dbReference type="STRING" id="331657.A0A4U0WK19"/>
<feature type="domain" description="Ap4A phosphorylase 1/2 N-terminal" evidence="2">
    <location>
        <begin position="33"/>
        <end position="171"/>
    </location>
</feature>
<dbReference type="InterPro" id="IPR045759">
    <property type="entry name" value="Ap4A_phos1/2_N"/>
</dbReference>
<dbReference type="Proteomes" id="UP000308768">
    <property type="component" value="Unassembled WGS sequence"/>
</dbReference>
<dbReference type="InterPro" id="IPR043171">
    <property type="entry name" value="Ap4A_phos1/2-like"/>
</dbReference>
<gene>
    <name evidence="3" type="ORF">B0A49_10789</name>
</gene>
<organism evidence="3 4">
    <name type="scientific">Cryomyces minteri</name>
    <dbReference type="NCBI Taxonomy" id="331657"/>
    <lineage>
        <taxon>Eukaryota</taxon>
        <taxon>Fungi</taxon>
        <taxon>Dikarya</taxon>
        <taxon>Ascomycota</taxon>
        <taxon>Pezizomycotina</taxon>
        <taxon>Dothideomycetes</taxon>
        <taxon>Dothideomycetes incertae sedis</taxon>
        <taxon>Cryomyces</taxon>
    </lineage>
</organism>
<dbReference type="PANTHER" id="PTHR38420">
    <property type="entry name" value="AP-4-A PHOSPHORYLASE II"/>
    <property type="match status" value="1"/>
</dbReference>
<keyword evidence="4" id="KW-1185">Reference proteome</keyword>
<dbReference type="SUPFAM" id="SSF54197">
    <property type="entry name" value="HIT-like"/>
    <property type="match status" value="1"/>
</dbReference>
<dbReference type="EMBL" id="NAJN01001456">
    <property type="protein sequence ID" value="TKA63077.1"/>
    <property type="molecule type" value="Genomic_DNA"/>
</dbReference>
<dbReference type="AlphaFoldDB" id="A0A4U0WK19"/>
<dbReference type="InterPro" id="IPR036265">
    <property type="entry name" value="HIT-like_sf"/>
</dbReference>
<dbReference type="GO" id="GO:0005524">
    <property type="term" value="F:ATP binding"/>
    <property type="evidence" value="ECO:0007669"/>
    <property type="project" value="InterPro"/>
</dbReference>
<evidence type="ECO:0000259" key="1">
    <source>
        <dbReference type="Pfam" id="PF09830"/>
    </source>
</evidence>
<sequence length="313" mass="35427">MLLQYTDSQIFSRFDELVARKQILYGPSKVFRLTDRGFPFEFRVCPSLATKPQAQSEEKLINGVKPSNTAKFGPGSDIDKGDPLFLLAVVNDTHLLVLNKFCVYRPQYMLLTVDSYRRQHEELDLDDFRAAKSVMESPGKSLYVIYNCTPDAGCSRGHKHLQVFERPTDDSTGAHAPVLFPDRTGSDVPKVPFQYFIHRFQQDELITDELLVAIYRRLLKQTRRALRIPIDDSGRPCPHNVVLVNEWVMLIPRVTSNVNGASANAAGMMGMVWVTREEDVDMWRELGPAKVLSQLGVPFNAASIQYNDTISCL</sequence>
<comment type="caution">
    <text evidence="3">The sequence shown here is derived from an EMBL/GenBank/DDBJ whole genome shotgun (WGS) entry which is preliminary data.</text>
</comment>
<dbReference type="PANTHER" id="PTHR38420:SF1">
    <property type="entry name" value="PUTATIVE (AFU_ORTHOLOGUE AFUA_5G14690)-RELATED"/>
    <property type="match status" value="1"/>
</dbReference>
<dbReference type="Gene3D" id="3.30.428.70">
    <property type="match status" value="1"/>
</dbReference>
<dbReference type="Pfam" id="PF19327">
    <property type="entry name" value="Ap4A_phos_N"/>
    <property type="match status" value="1"/>
</dbReference>
<evidence type="ECO:0000259" key="2">
    <source>
        <dbReference type="Pfam" id="PF19327"/>
    </source>
</evidence>
<feature type="domain" description="ATP adenylyltransferase C-terminal" evidence="1">
    <location>
        <begin position="189"/>
        <end position="298"/>
    </location>
</feature>
<proteinExistence type="predicted"/>
<dbReference type="GO" id="GO:0003877">
    <property type="term" value="F:ATP:ADP adenylyltransferase activity"/>
    <property type="evidence" value="ECO:0007669"/>
    <property type="project" value="InterPro"/>
</dbReference>
<accession>A0A4U0WK19</accession>
<reference evidence="3 4" key="1">
    <citation type="submission" date="2017-03" db="EMBL/GenBank/DDBJ databases">
        <title>Genomes of endolithic fungi from Antarctica.</title>
        <authorList>
            <person name="Coleine C."/>
            <person name="Masonjones S."/>
            <person name="Stajich J.E."/>
        </authorList>
    </citation>
    <scope>NUCLEOTIDE SEQUENCE [LARGE SCALE GENOMIC DNA]</scope>
    <source>
        <strain evidence="3 4">CCFEE 5187</strain>
    </source>
</reference>
<dbReference type="Pfam" id="PF09830">
    <property type="entry name" value="ATP_transf"/>
    <property type="match status" value="1"/>
</dbReference>